<evidence type="ECO:0000313" key="3">
    <source>
        <dbReference type="EMBL" id="QHI99969.1"/>
    </source>
</evidence>
<keyword evidence="2" id="KW-0732">Signal</keyword>
<dbReference type="Proteomes" id="UP000464787">
    <property type="component" value="Chromosome"/>
</dbReference>
<evidence type="ECO:0000256" key="2">
    <source>
        <dbReference type="SAM" id="SignalP"/>
    </source>
</evidence>
<keyword evidence="1" id="KW-0472">Membrane</keyword>
<keyword evidence="1" id="KW-0812">Transmembrane</keyword>
<feature type="signal peptide" evidence="2">
    <location>
        <begin position="1"/>
        <end position="19"/>
    </location>
</feature>
<evidence type="ECO:0000256" key="1">
    <source>
        <dbReference type="SAM" id="Phobius"/>
    </source>
</evidence>
<feature type="transmembrane region" description="Helical" evidence="1">
    <location>
        <begin position="35"/>
        <end position="55"/>
    </location>
</feature>
<organism evidence="3 4">
    <name type="scientific">Xylophilus rhododendri</name>
    <dbReference type="NCBI Taxonomy" id="2697032"/>
    <lineage>
        <taxon>Bacteria</taxon>
        <taxon>Pseudomonadati</taxon>
        <taxon>Pseudomonadota</taxon>
        <taxon>Betaproteobacteria</taxon>
        <taxon>Burkholderiales</taxon>
        <taxon>Xylophilus</taxon>
    </lineage>
</organism>
<name>A0A857JAA8_9BURK</name>
<dbReference type="KEGG" id="xyk:GT347_19490"/>
<keyword evidence="4" id="KW-1185">Reference proteome</keyword>
<gene>
    <name evidence="3" type="ORF">GT347_19490</name>
</gene>
<keyword evidence="1" id="KW-1133">Transmembrane helix</keyword>
<feature type="chain" id="PRO_5032726488" evidence="2">
    <location>
        <begin position="20"/>
        <end position="61"/>
    </location>
</feature>
<sequence length="61" mass="6385">MKFIVSMLLLALCASAVSAASVFLDSEAARVTPESGISVPALLIAGIGMMLTVVWRCNMAR</sequence>
<reference evidence="3 4" key="1">
    <citation type="submission" date="2020-01" db="EMBL/GenBank/DDBJ databases">
        <title>Genome sequencing of strain KACC 21265.</title>
        <authorList>
            <person name="Heo J."/>
            <person name="Kim S.-J."/>
            <person name="Kim J.-S."/>
            <person name="Hong S.-B."/>
            <person name="Kwon S.-W."/>
        </authorList>
    </citation>
    <scope>NUCLEOTIDE SEQUENCE [LARGE SCALE GENOMIC DNA]</scope>
    <source>
        <strain evidence="3 4">KACC 21265</strain>
    </source>
</reference>
<protein>
    <submittedName>
        <fullName evidence="3">Uncharacterized protein</fullName>
    </submittedName>
</protein>
<dbReference type="AlphaFoldDB" id="A0A857JAA8"/>
<dbReference type="EMBL" id="CP047650">
    <property type="protein sequence ID" value="QHI99969.1"/>
    <property type="molecule type" value="Genomic_DNA"/>
</dbReference>
<accession>A0A857JAA8</accession>
<evidence type="ECO:0000313" key="4">
    <source>
        <dbReference type="Proteomes" id="UP000464787"/>
    </source>
</evidence>
<proteinExistence type="predicted"/>